<gene>
    <name evidence="1" type="ORF">CAMGR0001_0985</name>
</gene>
<dbReference type="AlphaFoldDB" id="C8PGJ0"/>
<proteinExistence type="predicted"/>
<organism evidence="1 2">
    <name type="scientific">Campylobacter gracilis RM3268</name>
    <dbReference type="NCBI Taxonomy" id="553220"/>
    <lineage>
        <taxon>Bacteria</taxon>
        <taxon>Pseudomonadati</taxon>
        <taxon>Campylobacterota</taxon>
        <taxon>Epsilonproteobacteria</taxon>
        <taxon>Campylobacterales</taxon>
        <taxon>Campylobacteraceae</taxon>
        <taxon>Campylobacter</taxon>
    </lineage>
</organism>
<sequence length="56" mass="6458">MISIASIARSALFNLAFVFSGSVEGERRHKILKGSLIARRRGRKFKKSLFARRHER</sequence>
<protein>
    <submittedName>
        <fullName evidence="1">Uncharacterized protein</fullName>
    </submittedName>
</protein>
<comment type="caution">
    <text evidence="1">The sequence shown here is derived from an EMBL/GenBank/DDBJ whole genome shotgun (WGS) entry which is preliminary data.</text>
</comment>
<evidence type="ECO:0000313" key="1">
    <source>
        <dbReference type="EMBL" id="EEV18228.1"/>
    </source>
</evidence>
<dbReference type="Proteomes" id="UP000005709">
    <property type="component" value="Unassembled WGS sequence"/>
</dbReference>
<reference evidence="1 2" key="1">
    <citation type="submission" date="2009-07" db="EMBL/GenBank/DDBJ databases">
        <authorList>
            <person name="Madupu R."/>
            <person name="Sebastian Y."/>
            <person name="Durkin A.S."/>
            <person name="Torralba M."/>
            <person name="Methe B."/>
            <person name="Sutton G.G."/>
            <person name="Strausberg R.L."/>
            <person name="Nelson K.E."/>
        </authorList>
    </citation>
    <scope>NUCLEOTIDE SEQUENCE [LARGE SCALE GENOMIC DNA]</scope>
    <source>
        <strain evidence="1 2">RM3268</strain>
    </source>
</reference>
<evidence type="ECO:0000313" key="2">
    <source>
        <dbReference type="Proteomes" id="UP000005709"/>
    </source>
</evidence>
<keyword evidence="2" id="KW-1185">Reference proteome</keyword>
<dbReference type="EMBL" id="ACYG01000019">
    <property type="protein sequence ID" value="EEV18228.1"/>
    <property type="molecule type" value="Genomic_DNA"/>
</dbReference>
<accession>C8PGJ0</accession>
<name>C8PGJ0_9BACT</name>